<accession>A0A6N3GRE7</accession>
<dbReference type="EMBL" id="CACRTU010000036">
    <property type="protein sequence ID" value="VYU67447.1"/>
    <property type="molecule type" value="Genomic_DNA"/>
</dbReference>
<sequence length="168" mass="18595">MAVRKIVSGSVKSRDGIPSNNNGLVISLKKPCSIFEDGEILKAKVISIEGTSPVNTATGLTQRVKVEFEVYMNDGNIRKLVQNFLLIEHDNQPFYQLLMTTVGRTDGVTPNDLIGQEVGIQIGNSKAESGTFSNVVAIVSLDELEEENNKTFNLEKQNIEDNVQEYEY</sequence>
<evidence type="ECO:0000313" key="1">
    <source>
        <dbReference type="EMBL" id="VYU67447.1"/>
    </source>
</evidence>
<protein>
    <recommendedName>
        <fullName evidence="2">DUF669 domain-containing protein</fullName>
    </recommendedName>
</protein>
<name>A0A6N3GRE7_CLOBU</name>
<evidence type="ECO:0008006" key="2">
    <source>
        <dbReference type="Google" id="ProtNLM"/>
    </source>
</evidence>
<dbReference type="RefSeq" id="WP_033127324.1">
    <property type="nucleotide sequence ID" value="NZ_CACRTU010000036.1"/>
</dbReference>
<reference evidence="1" key="1">
    <citation type="submission" date="2019-11" db="EMBL/GenBank/DDBJ databases">
        <authorList>
            <person name="Feng L."/>
        </authorList>
    </citation>
    <scope>NUCLEOTIDE SEQUENCE</scope>
    <source>
        <strain evidence="1">CButyricumLFYP62</strain>
    </source>
</reference>
<organism evidence="1">
    <name type="scientific">Clostridium butyricum</name>
    <dbReference type="NCBI Taxonomy" id="1492"/>
    <lineage>
        <taxon>Bacteria</taxon>
        <taxon>Bacillati</taxon>
        <taxon>Bacillota</taxon>
        <taxon>Clostridia</taxon>
        <taxon>Eubacteriales</taxon>
        <taxon>Clostridiaceae</taxon>
        <taxon>Clostridium</taxon>
    </lineage>
</organism>
<dbReference type="AlphaFoldDB" id="A0A6N3GRE7"/>
<proteinExistence type="predicted"/>
<gene>
    <name evidence="1" type="ORF">CBLFYP62_03270</name>
</gene>